<dbReference type="AlphaFoldDB" id="A0A9X3TVH7"/>
<dbReference type="EMBL" id="JANWOI010000001">
    <property type="protein sequence ID" value="MDA5192756.1"/>
    <property type="molecule type" value="Genomic_DNA"/>
</dbReference>
<dbReference type="InterPro" id="IPR020781">
    <property type="entry name" value="ATPase_OSCP/d_CS"/>
</dbReference>
<evidence type="ECO:0000256" key="2">
    <source>
        <dbReference type="ARBA" id="ARBA00022448"/>
    </source>
</evidence>
<comment type="function">
    <text evidence="8">F(1)F(0) ATP synthase produces ATP from ADP in the presence of a proton or sodium gradient. F-type ATPases consist of two structural domains, F(1) containing the extramembraneous catalytic core and F(0) containing the membrane proton channel, linked together by a central stalk and a peripheral stalk. During catalysis, ATP synthesis in the catalytic domain of F(1) is coupled via a rotary mechanism of the central stalk subunits to proton translocation.</text>
</comment>
<evidence type="ECO:0000313" key="10">
    <source>
        <dbReference type="Proteomes" id="UP001141619"/>
    </source>
</evidence>
<dbReference type="PROSITE" id="PS00389">
    <property type="entry name" value="ATPASE_DELTA"/>
    <property type="match status" value="1"/>
</dbReference>
<evidence type="ECO:0000256" key="3">
    <source>
        <dbReference type="ARBA" id="ARBA00022781"/>
    </source>
</evidence>
<evidence type="ECO:0000256" key="5">
    <source>
        <dbReference type="ARBA" id="ARBA00023136"/>
    </source>
</evidence>
<dbReference type="NCBIfam" id="TIGR01145">
    <property type="entry name" value="ATP_synt_delta"/>
    <property type="match status" value="1"/>
</dbReference>
<dbReference type="PRINTS" id="PR00125">
    <property type="entry name" value="ATPASEDELTA"/>
</dbReference>
<dbReference type="Proteomes" id="UP001141619">
    <property type="component" value="Unassembled WGS sequence"/>
</dbReference>
<comment type="subcellular location">
    <subcellularLocation>
        <location evidence="8">Cell membrane</location>
        <topology evidence="8">Peripheral membrane protein</topology>
    </subcellularLocation>
    <subcellularLocation>
        <location evidence="1">Membrane</location>
    </subcellularLocation>
</comment>
<reference evidence="9" key="1">
    <citation type="submission" date="2022-08" db="EMBL/GenBank/DDBJ databases">
        <authorList>
            <person name="Vandamme P."/>
            <person name="Hettiarachchi A."/>
            <person name="Peeters C."/>
            <person name="Cnockaert M."/>
            <person name="Carlier A."/>
        </authorList>
    </citation>
    <scope>NUCLEOTIDE SEQUENCE</scope>
    <source>
        <strain evidence="9">LMG 31809</strain>
    </source>
</reference>
<accession>A0A9X3TVH7</accession>
<dbReference type="GO" id="GO:0045259">
    <property type="term" value="C:proton-transporting ATP synthase complex"/>
    <property type="evidence" value="ECO:0007669"/>
    <property type="project" value="UniProtKB-KW"/>
</dbReference>
<keyword evidence="8" id="KW-1003">Cell membrane</keyword>
<name>A0A9X3TVH7_9PROT</name>
<evidence type="ECO:0000256" key="8">
    <source>
        <dbReference type="HAMAP-Rule" id="MF_01416"/>
    </source>
</evidence>
<evidence type="ECO:0000256" key="1">
    <source>
        <dbReference type="ARBA" id="ARBA00004370"/>
    </source>
</evidence>
<gene>
    <name evidence="8" type="primary">atpH</name>
    <name evidence="9" type="ORF">NYP16_02130</name>
</gene>
<keyword evidence="2 8" id="KW-0813">Transport</keyword>
<protein>
    <recommendedName>
        <fullName evidence="8">ATP synthase subunit delta</fullName>
    </recommendedName>
    <alternativeName>
        <fullName evidence="8">ATP synthase F(1) sector subunit delta</fullName>
    </alternativeName>
    <alternativeName>
        <fullName evidence="8">F-type ATPase subunit delta</fullName>
        <shortName evidence="8">F-ATPase subunit delta</shortName>
    </alternativeName>
</protein>
<keyword evidence="7 8" id="KW-0066">ATP synthesis</keyword>
<keyword evidence="4 8" id="KW-0406">Ion transport</keyword>
<dbReference type="PANTHER" id="PTHR11910">
    <property type="entry name" value="ATP SYNTHASE DELTA CHAIN"/>
    <property type="match status" value="1"/>
</dbReference>
<comment type="caution">
    <text evidence="9">The sequence shown here is derived from an EMBL/GenBank/DDBJ whole genome shotgun (WGS) entry which is preliminary data.</text>
</comment>
<evidence type="ECO:0000256" key="4">
    <source>
        <dbReference type="ARBA" id="ARBA00023065"/>
    </source>
</evidence>
<proteinExistence type="inferred from homology"/>
<sequence length="191" mass="19778">MGAAVVAGAAGRYALALFELAKDAGALDAVAQDLNALEALAAGSDAVRALITSPLIQRGERGRALLALLDNLSQVSDAKPVNVLTRHFFGVLAENGRVGSFGDIITAYRALVANERGEVTAEVVSAQALSGAQVEALKAKLKSVVGRDVTLDARIDESLLGGLVVKVGSRMIDTSLKTKLQNLQVAMKEVG</sequence>
<dbReference type="GO" id="GO:0005886">
    <property type="term" value="C:plasma membrane"/>
    <property type="evidence" value="ECO:0007669"/>
    <property type="project" value="UniProtKB-SubCell"/>
</dbReference>
<dbReference type="InterPro" id="IPR026015">
    <property type="entry name" value="ATP_synth_OSCP/delta_N_sf"/>
</dbReference>
<keyword evidence="5 8" id="KW-0472">Membrane</keyword>
<organism evidence="9 10">
    <name type="scientific">Govanella unica</name>
    <dbReference type="NCBI Taxonomy" id="2975056"/>
    <lineage>
        <taxon>Bacteria</taxon>
        <taxon>Pseudomonadati</taxon>
        <taxon>Pseudomonadota</taxon>
        <taxon>Alphaproteobacteria</taxon>
        <taxon>Emcibacterales</taxon>
        <taxon>Govanellaceae</taxon>
        <taxon>Govanella</taxon>
    </lineage>
</organism>
<dbReference type="NCBIfam" id="NF004406">
    <property type="entry name" value="PRK05758.3-2"/>
    <property type="match status" value="1"/>
</dbReference>
<evidence type="ECO:0000313" key="9">
    <source>
        <dbReference type="EMBL" id="MDA5192756.1"/>
    </source>
</evidence>
<keyword evidence="10" id="KW-1185">Reference proteome</keyword>
<dbReference type="Pfam" id="PF00213">
    <property type="entry name" value="OSCP"/>
    <property type="match status" value="1"/>
</dbReference>
<reference evidence="9" key="2">
    <citation type="journal article" date="2023" name="Syst. Appl. Microbiol.">
        <title>Govania unica gen. nov., sp. nov., a rare biosphere bacterium that represents a novel family in the class Alphaproteobacteria.</title>
        <authorList>
            <person name="Vandamme P."/>
            <person name="Peeters C."/>
            <person name="Hettiarachchi A."/>
            <person name="Cnockaert M."/>
            <person name="Carlier A."/>
        </authorList>
    </citation>
    <scope>NUCLEOTIDE SEQUENCE</scope>
    <source>
        <strain evidence="9">LMG 31809</strain>
    </source>
</reference>
<dbReference type="HAMAP" id="MF_01416">
    <property type="entry name" value="ATP_synth_delta_bact"/>
    <property type="match status" value="1"/>
</dbReference>
<comment type="function">
    <text evidence="8">This protein is part of the stalk that links CF(0) to CF(1). It either transmits conformational changes from CF(0) to CF(1) or is implicated in proton conduction.</text>
</comment>
<evidence type="ECO:0000256" key="6">
    <source>
        <dbReference type="ARBA" id="ARBA00023196"/>
    </source>
</evidence>
<comment type="similarity">
    <text evidence="8">Belongs to the ATPase delta chain family.</text>
</comment>
<dbReference type="InterPro" id="IPR000711">
    <property type="entry name" value="ATPase_OSCP/dsu"/>
</dbReference>
<keyword evidence="3 8" id="KW-0375">Hydrogen ion transport</keyword>
<evidence type="ECO:0000256" key="7">
    <source>
        <dbReference type="ARBA" id="ARBA00023310"/>
    </source>
</evidence>
<dbReference type="SUPFAM" id="SSF47928">
    <property type="entry name" value="N-terminal domain of the delta subunit of the F1F0-ATP synthase"/>
    <property type="match status" value="1"/>
</dbReference>
<keyword evidence="6 8" id="KW-0139">CF(1)</keyword>
<dbReference type="Gene3D" id="1.10.520.20">
    <property type="entry name" value="N-terminal domain of the delta subunit of the F1F0-ATP synthase"/>
    <property type="match status" value="1"/>
</dbReference>
<dbReference type="GO" id="GO:0046933">
    <property type="term" value="F:proton-transporting ATP synthase activity, rotational mechanism"/>
    <property type="evidence" value="ECO:0007669"/>
    <property type="project" value="UniProtKB-UniRule"/>
</dbReference>